<evidence type="ECO:0000259" key="4">
    <source>
        <dbReference type="PROSITE" id="PS50600"/>
    </source>
</evidence>
<evidence type="ECO:0000313" key="5">
    <source>
        <dbReference type="EMBL" id="PHT38060.1"/>
    </source>
</evidence>
<dbReference type="PROSITE" id="PS50600">
    <property type="entry name" value="ULP_PROTEASE"/>
    <property type="match status" value="1"/>
</dbReference>
<gene>
    <name evidence="5" type="ORF">CQW23_21633</name>
</gene>
<dbReference type="EMBL" id="MLFT02000009">
    <property type="protein sequence ID" value="PHT38060.1"/>
    <property type="molecule type" value="Genomic_DNA"/>
</dbReference>
<comment type="similarity">
    <text evidence="1">Belongs to the peptidase C48 family.</text>
</comment>
<dbReference type="SUPFAM" id="SSF54001">
    <property type="entry name" value="Cysteine proteinases"/>
    <property type="match status" value="1"/>
</dbReference>
<dbReference type="GO" id="GO:0006508">
    <property type="term" value="P:proteolysis"/>
    <property type="evidence" value="ECO:0007669"/>
    <property type="project" value="UniProtKB-KW"/>
</dbReference>
<dbReference type="PANTHER" id="PTHR31470">
    <property type="entry name" value="CYSTEINE PROTEINASES SUPERFAMILY PROTEIN-RELATED-RELATED"/>
    <property type="match status" value="1"/>
</dbReference>
<keyword evidence="3" id="KW-0378">Hydrolase</keyword>
<comment type="caution">
    <text evidence="5">The sequence shown here is derived from an EMBL/GenBank/DDBJ whole genome shotgun (WGS) entry which is preliminary data.</text>
</comment>
<evidence type="ECO:0000313" key="6">
    <source>
        <dbReference type="Proteomes" id="UP000224567"/>
    </source>
</evidence>
<dbReference type="InterPro" id="IPR003653">
    <property type="entry name" value="Peptidase_C48_C"/>
</dbReference>
<organism evidence="5 6">
    <name type="scientific">Capsicum baccatum</name>
    <name type="common">Peruvian pepper</name>
    <dbReference type="NCBI Taxonomy" id="33114"/>
    <lineage>
        <taxon>Eukaryota</taxon>
        <taxon>Viridiplantae</taxon>
        <taxon>Streptophyta</taxon>
        <taxon>Embryophyta</taxon>
        <taxon>Tracheophyta</taxon>
        <taxon>Spermatophyta</taxon>
        <taxon>Magnoliopsida</taxon>
        <taxon>eudicotyledons</taxon>
        <taxon>Gunneridae</taxon>
        <taxon>Pentapetalae</taxon>
        <taxon>asterids</taxon>
        <taxon>lamiids</taxon>
        <taxon>Solanales</taxon>
        <taxon>Solanaceae</taxon>
        <taxon>Solanoideae</taxon>
        <taxon>Capsiceae</taxon>
        <taxon>Capsicum</taxon>
    </lineage>
</organism>
<keyword evidence="6" id="KW-1185">Reference proteome</keyword>
<dbReference type="OrthoDB" id="1939479at2759"/>
<feature type="domain" description="Ubiquitin-like protease family profile" evidence="4">
    <location>
        <begin position="126"/>
        <end position="363"/>
    </location>
</feature>
<sequence>MVEDGKYEQFSWGKASFQKLIATWRQDFFVEKQLYSIGEIPHVLSVLMYECSSEVDSTISECVSNDFEGFSADVETFTLNAFVEEMVNRKSEDIGTATLNALVDAVVNQNLDYSKVETHMTGNIHKDHSDKYLSTISESAQLEIDAIMQGLAALVDDILLEVVKLVGEIVNLHSLSDCQIPSHYPDPIVATHLAAKTPAKRIRTRSEIFKSPYTTDFASGSKALEDESTDFKQKFAFEGYEISDDMPSSVIEEYKKWDYAESVVVADNENAVNNIIKRFFIPTGLPWHLVDEVYVPINCNQNFHWVLAVIALKNRHWPNLAAYRDNLSDTMPILNINLFEIEYVQNVTQQDCDSLDAEFLLLDMQNT</sequence>
<name>A0A2G2VYK4_CAPBA</name>
<evidence type="ECO:0000256" key="1">
    <source>
        <dbReference type="ARBA" id="ARBA00005234"/>
    </source>
</evidence>
<dbReference type="PANTHER" id="PTHR31470:SF46">
    <property type="entry name" value="ULP1 PROTEASE FAMILY, C-TERMINAL CATALYTIC DOMAIN CONTAINING PROTEIN"/>
    <property type="match status" value="1"/>
</dbReference>
<reference evidence="5 6" key="1">
    <citation type="journal article" date="2017" name="Genome Biol.">
        <title>New reference genome sequences of hot pepper reveal the massive evolution of plant disease-resistance genes by retroduplication.</title>
        <authorList>
            <person name="Kim S."/>
            <person name="Park J."/>
            <person name="Yeom S.I."/>
            <person name="Kim Y.M."/>
            <person name="Seo E."/>
            <person name="Kim K.T."/>
            <person name="Kim M.S."/>
            <person name="Lee J.M."/>
            <person name="Cheong K."/>
            <person name="Shin H.S."/>
            <person name="Kim S.B."/>
            <person name="Han K."/>
            <person name="Lee J."/>
            <person name="Park M."/>
            <person name="Lee H.A."/>
            <person name="Lee H.Y."/>
            <person name="Lee Y."/>
            <person name="Oh S."/>
            <person name="Lee J.H."/>
            <person name="Choi E."/>
            <person name="Choi E."/>
            <person name="Lee S.E."/>
            <person name="Jeon J."/>
            <person name="Kim H."/>
            <person name="Choi G."/>
            <person name="Song H."/>
            <person name="Lee J."/>
            <person name="Lee S.C."/>
            <person name="Kwon J.K."/>
            <person name="Lee H.Y."/>
            <person name="Koo N."/>
            <person name="Hong Y."/>
            <person name="Kim R.W."/>
            <person name="Kang W.H."/>
            <person name="Huh J.H."/>
            <person name="Kang B.C."/>
            <person name="Yang T.J."/>
            <person name="Lee Y.H."/>
            <person name="Bennetzen J.L."/>
            <person name="Choi D."/>
        </authorList>
    </citation>
    <scope>NUCLEOTIDE SEQUENCE [LARGE SCALE GENOMIC DNA]</scope>
    <source>
        <strain evidence="6">cv. PBC81</strain>
    </source>
</reference>
<evidence type="ECO:0000256" key="2">
    <source>
        <dbReference type="ARBA" id="ARBA00022670"/>
    </source>
</evidence>
<protein>
    <recommendedName>
        <fullName evidence="4">Ubiquitin-like protease family profile domain-containing protein</fullName>
    </recommendedName>
</protein>
<reference evidence="6" key="2">
    <citation type="journal article" date="2017" name="J. Anim. Genet.">
        <title>Multiple reference genome sequences of hot pepper reveal the massive evolution of plant disease resistance genes by retroduplication.</title>
        <authorList>
            <person name="Kim S."/>
            <person name="Park J."/>
            <person name="Yeom S.-I."/>
            <person name="Kim Y.-M."/>
            <person name="Seo E."/>
            <person name="Kim K.-T."/>
            <person name="Kim M.-S."/>
            <person name="Lee J.M."/>
            <person name="Cheong K."/>
            <person name="Shin H.-S."/>
            <person name="Kim S.-B."/>
            <person name="Han K."/>
            <person name="Lee J."/>
            <person name="Park M."/>
            <person name="Lee H.-A."/>
            <person name="Lee H.-Y."/>
            <person name="Lee Y."/>
            <person name="Oh S."/>
            <person name="Lee J.H."/>
            <person name="Choi E."/>
            <person name="Choi E."/>
            <person name="Lee S.E."/>
            <person name="Jeon J."/>
            <person name="Kim H."/>
            <person name="Choi G."/>
            <person name="Song H."/>
            <person name="Lee J."/>
            <person name="Lee S.-C."/>
            <person name="Kwon J.-K."/>
            <person name="Lee H.-Y."/>
            <person name="Koo N."/>
            <person name="Hong Y."/>
            <person name="Kim R.W."/>
            <person name="Kang W.-H."/>
            <person name="Huh J.H."/>
            <person name="Kang B.-C."/>
            <person name="Yang T.-J."/>
            <person name="Lee Y.-H."/>
            <person name="Bennetzen J.L."/>
            <person name="Choi D."/>
        </authorList>
    </citation>
    <scope>NUCLEOTIDE SEQUENCE [LARGE SCALE GENOMIC DNA]</scope>
    <source>
        <strain evidence="6">cv. PBC81</strain>
    </source>
</reference>
<dbReference type="InterPro" id="IPR038765">
    <property type="entry name" value="Papain-like_cys_pep_sf"/>
</dbReference>
<keyword evidence="2" id="KW-0645">Protease</keyword>
<accession>A0A2G2VYK4</accession>
<proteinExistence type="inferred from homology"/>
<evidence type="ECO:0000256" key="3">
    <source>
        <dbReference type="ARBA" id="ARBA00022801"/>
    </source>
</evidence>
<dbReference type="Gene3D" id="3.40.395.10">
    <property type="entry name" value="Adenoviral Proteinase, Chain A"/>
    <property type="match status" value="1"/>
</dbReference>
<dbReference type="GO" id="GO:0008234">
    <property type="term" value="F:cysteine-type peptidase activity"/>
    <property type="evidence" value="ECO:0007669"/>
    <property type="project" value="InterPro"/>
</dbReference>
<dbReference type="AlphaFoldDB" id="A0A2G2VYK4"/>
<dbReference type="Proteomes" id="UP000224567">
    <property type="component" value="Unassembled WGS sequence"/>
</dbReference>